<feature type="region of interest" description="Disordered" evidence="1">
    <location>
        <begin position="1"/>
        <end position="24"/>
    </location>
</feature>
<proteinExistence type="predicted"/>
<evidence type="ECO:0000313" key="2">
    <source>
        <dbReference type="EMBL" id="KAL2048971.1"/>
    </source>
</evidence>
<organism evidence="2 3">
    <name type="scientific">Lepraria finkii</name>
    <dbReference type="NCBI Taxonomy" id="1340010"/>
    <lineage>
        <taxon>Eukaryota</taxon>
        <taxon>Fungi</taxon>
        <taxon>Dikarya</taxon>
        <taxon>Ascomycota</taxon>
        <taxon>Pezizomycotina</taxon>
        <taxon>Lecanoromycetes</taxon>
        <taxon>OSLEUM clade</taxon>
        <taxon>Lecanoromycetidae</taxon>
        <taxon>Lecanorales</taxon>
        <taxon>Lecanorineae</taxon>
        <taxon>Stereocaulaceae</taxon>
        <taxon>Lepraria</taxon>
    </lineage>
</organism>
<keyword evidence="3" id="KW-1185">Reference proteome</keyword>
<dbReference type="EMBL" id="JBHFEH010000075">
    <property type="protein sequence ID" value="KAL2048971.1"/>
    <property type="molecule type" value="Genomic_DNA"/>
</dbReference>
<name>A0ABR4ATR0_9LECA</name>
<evidence type="ECO:0000256" key="1">
    <source>
        <dbReference type="SAM" id="MobiDB-lite"/>
    </source>
</evidence>
<sequence length="127" mass="14618">MELSEQQHHPRQDPKRYLPGRDKGYYSQRLSEDSARLFDKDTIDLTLLRVVSENPEFASIEKKPSTRRLDAGHISSIETLNVCLNVSHDPYRFLLSFAERPRKGKDLVSIVSSKSHLILLGRVTNQQ</sequence>
<comment type="caution">
    <text evidence="2">The sequence shown here is derived from an EMBL/GenBank/DDBJ whole genome shotgun (WGS) entry which is preliminary data.</text>
</comment>
<accession>A0ABR4ATR0</accession>
<protein>
    <submittedName>
        <fullName evidence="2">Uncharacterized protein</fullName>
    </submittedName>
</protein>
<reference evidence="2 3" key="1">
    <citation type="submission" date="2024-09" db="EMBL/GenBank/DDBJ databases">
        <title>Rethinking Asexuality: The Enigmatic Case of Functional Sexual Genes in Lepraria (Stereocaulaceae).</title>
        <authorList>
            <person name="Doellman M."/>
            <person name="Sun Y."/>
            <person name="Barcenas-Pena A."/>
            <person name="Lumbsch H.T."/>
            <person name="Grewe F."/>
        </authorList>
    </citation>
    <scope>NUCLEOTIDE SEQUENCE [LARGE SCALE GENOMIC DNA]</scope>
    <source>
        <strain evidence="2 3">Grewe 0041</strain>
    </source>
</reference>
<dbReference type="Proteomes" id="UP001590951">
    <property type="component" value="Unassembled WGS sequence"/>
</dbReference>
<gene>
    <name evidence="2" type="ORF">ABVK25_010824</name>
</gene>
<evidence type="ECO:0000313" key="3">
    <source>
        <dbReference type="Proteomes" id="UP001590951"/>
    </source>
</evidence>